<reference evidence="1" key="1">
    <citation type="submission" date="2023-03" db="EMBL/GenBank/DDBJ databases">
        <title>Andean soil-derived lignocellulolytic bacterial consortium as a source of novel taxa and putative plastic-active enzymes.</title>
        <authorList>
            <person name="Diaz-Garcia L."/>
            <person name="Chuvochina M."/>
            <person name="Feuerriegel G."/>
            <person name="Bunk B."/>
            <person name="Sproer C."/>
            <person name="Streit W.R."/>
            <person name="Rodriguez L.M."/>
            <person name="Overmann J."/>
            <person name="Jimenez D.J."/>
        </authorList>
    </citation>
    <scope>NUCLEOTIDE SEQUENCE</scope>
    <source>
        <strain evidence="1">MAG 2441</strain>
    </source>
</reference>
<dbReference type="Proteomes" id="UP001178662">
    <property type="component" value="Chromosome"/>
</dbReference>
<dbReference type="EMBL" id="CP119317">
    <property type="protein sequence ID" value="WEK53316.1"/>
    <property type="molecule type" value="Genomic_DNA"/>
</dbReference>
<proteinExistence type="predicted"/>
<gene>
    <name evidence="1" type="ORF">P0Y55_12035</name>
</gene>
<keyword evidence="2" id="KW-1185">Reference proteome</keyword>
<organism evidence="1 2">
    <name type="scientific">Candidatus Cohnella colombiensis</name>
    <dbReference type="NCBI Taxonomy" id="3121368"/>
    <lineage>
        <taxon>Bacteria</taxon>
        <taxon>Bacillati</taxon>
        <taxon>Bacillota</taxon>
        <taxon>Bacilli</taxon>
        <taxon>Bacillales</taxon>
        <taxon>Paenibacillaceae</taxon>
        <taxon>Cohnella</taxon>
    </lineage>
</organism>
<sequence>MHPTSQAYKDTVYAPVRTTTARVTFDISDITAADDVTSIATTTELASISQKAQINNNVREAKTNLATLEQDRFKLDGSFSFADDVTPANNGEVGFVSSVLCNGAGTFTTPQTITVNFGSNHSSAGLTVTFDVFNNEYATDFNLSAYNATGGLIDSVDVTGNTETIRSFLGQFLNYKKVVLTINKWCVGNRRARVLEIDFGFLITYNDDSLISCNLIEEMDMTSGQLPSPEFRFTVDNSERLFNILNPTGFYKYLQQRQQVIADLGMVLENGKIEYVPLGNYLLWEWMSEEGSLTATFTARTNLDLMANYTYEQLTESSKTLYDLAVEVFGICRISNYSLDLALKSITTNSLAKATDCKTILQMIAIAGRCNIYVTRDNIITLKQPTFGGAIDDVTFDNIYNEPKIELERITKQVDVNYWTDLETSVVVSVTAPGVEIGDTLKLEENTLINTSTVALAVANWILAQKQYRAKYSVNWRGNPSHELSDVIAIENTYGGDMDALITKTELTYEGYLQARTESKGAVN</sequence>
<dbReference type="AlphaFoldDB" id="A0AA95JAU8"/>
<accession>A0AA95JAU8</accession>
<evidence type="ECO:0000313" key="2">
    <source>
        <dbReference type="Proteomes" id="UP001178662"/>
    </source>
</evidence>
<evidence type="ECO:0000313" key="1">
    <source>
        <dbReference type="EMBL" id="WEK53316.1"/>
    </source>
</evidence>
<protein>
    <submittedName>
        <fullName evidence="1">Uncharacterized protein</fullName>
    </submittedName>
</protein>
<name>A0AA95JAU8_9BACL</name>